<sequence length="159" mass="17885">MNHQAERILWSIAIPGFGQFLNQKYLKGIALILLELLINNGSHLNQIILLSFQGRISQAISTTNYQWLMFYPCVYMFGIWDAYKDAGGTAPFAYLPFVLTAFFGTVGIMYSPLVRWNGRLLGPVWFPMLSSTIGLLLGILLSLCLHALHKISKPSPYKS</sequence>
<keyword evidence="1" id="KW-0812">Transmembrane</keyword>
<reference evidence="2 3" key="1">
    <citation type="journal article" date="2024" name="Int. J. Mol. Sci.">
        <title>Exploration of Alicyclobacillus spp. Genome in Search of Antibiotic Resistance.</title>
        <authorList>
            <person name="Bucka-Kolendo J."/>
            <person name="Kiousi D.E."/>
            <person name="Dekowska A."/>
            <person name="Mikolajczuk-Szczyrba A."/>
            <person name="Karadedos D.M."/>
            <person name="Michael P."/>
            <person name="Galanis A."/>
            <person name="Sokolowska B."/>
        </authorList>
    </citation>
    <scope>NUCLEOTIDE SEQUENCE [LARGE SCALE GENOMIC DNA]</scope>
    <source>
        <strain evidence="2 3">KKP 3000</strain>
    </source>
</reference>
<feature type="transmembrane region" description="Helical" evidence="1">
    <location>
        <begin position="92"/>
        <end position="113"/>
    </location>
</feature>
<gene>
    <name evidence="2" type="ORF">KKP3000_000649</name>
</gene>
<evidence type="ECO:0000313" key="3">
    <source>
        <dbReference type="Proteomes" id="UP001579974"/>
    </source>
</evidence>
<keyword evidence="1" id="KW-0472">Membrane</keyword>
<protein>
    <submittedName>
        <fullName evidence="2">Uncharacterized protein</fullName>
    </submittedName>
</protein>
<name>A0ABV5AHV4_9BACL</name>
<keyword evidence="1" id="KW-1133">Transmembrane helix</keyword>
<evidence type="ECO:0000256" key="1">
    <source>
        <dbReference type="SAM" id="Phobius"/>
    </source>
</evidence>
<keyword evidence="3" id="KW-1185">Reference proteome</keyword>
<proteinExistence type="predicted"/>
<organism evidence="2 3">
    <name type="scientific">Alicyclobacillus fastidiosus</name>
    <dbReference type="NCBI Taxonomy" id="392011"/>
    <lineage>
        <taxon>Bacteria</taxon>
        <taxon>Bacillati</taxon>
        <taxon>Bacillota</taxon>
        <taxon>Bacilli</taxon>
        <taxon>Bacillales</taxon>
        <taxon>Alicyclobacillaceae</taxon>
        <taxon>Alicyclobacillus</taxon>
    </lineage>
</organism>
<feature type="transmembrane region" description="Helical" evidence="1">
    <location>
        <begin position="125"/>
        <end position="148"/>
    </location>
</feature>
<dbReference type="EMBL" id="JBDXSU010000014">
    <property type="protein sequence ID" value="MFB5191863.1"/>
    <property type="molecule type" value="Genomic_DNA"/>
</dbReference>
<dbReference type="Proteomes" id="UP001579974">
    <property type="component" value="Unassembled WGS sequence"/>
</dbReference>
<evidence type="ECO:0000313" key="2">
    <source>
        <dbReference type="EMBL" id="MFB5191863.1"/>
    </source>
</evidence>
<feature type="transmembrane region" description="Helical" evidence="1">
    <location>
        <begin position="64"/>
        <end position="80"/>
    </location>
</feature>
<dbReference type="RefSeq" id="WP_275476500.1">
    <property type="nucleotide sequence ID" value="NZ_CP162940.1"/>
</dbReference>
<comment type="caution">
    <text evidence="2">The sequence shown here is derived from an EMBL/GenBank/DDBJ whole genome shotgun (WGS) entry which is preliminary data.</text>
</comment>
<accession>A0ABV5AHV4</accession>